<dbReference type="PROSITE" id="PS51891">
    <property type="entry name" value="CENP_V_GFA"/>
    <property type="match status" value="1"/>
</dbReference>
<evidence type="ECO:0000313" key="7">
    <source>
        <dbReference type="Proteomes" id="UP000297737"/>
    </source>
</evidence>
<dbReference type="Proteomes" id="UP000297737">
    <property type="component" value="Unassembled WGS sequence"/>
</dbReference>
<keyword evidence="4" id="KW-0456">Lyase</keyword>
<evidence type="ECO:0000313" key="6">
    <source>
        <dbReference type="EMBL" id="TFU03678.1"/>
    </source>
</evidence>
<dbReference type="RefSeq" id="WP_135246271.1">
    <property type="nucleotide sequence ID" value="NZ_SIHO01000002.1"/>
</dbReference>
<dbReference type="GO" id="GO:0016846">
    <property type="term" value="F:carbon-sulfur lyase activity"/>
    <property type="evidence" value="ECO:0007669"/>
    <property type="project" value="InterPro"/>
</dbReference>
<dbReference type="InterPro" id="IPR011057">
    <property type="entry name" value="Mss4-like_sf"/>
</dbReference>
<evidence type="ECO:0000256" key="4">
    <source>
        <dbReference type="ARBA" id="ARBA00023239"/>
    </source>
</evidence>
<dbReference type="GO" id="GO:0046872">
    <property type="term" value="F:metal ion binding"/>
    <property type="evidence" value="ECO:0007669"/>
    <property type="project" value="UniProtKB-KW"/>
</dbReference>
<protein>
    <submittedName>
        <fullName evidence="6">GFA family protein</fullName>
    </submittedName>
</protein>
<dbReference type="OrthoDB" id="7186766at2"/>
<sequence length="137" mass="14367">MTDHVGGCLCGNIRFKLTGDPAMTAVCHCRNCQKTAGSAFSVVALAAAGALAIEGQPETYLDTADSGGKVERCFCPKCGSPIISKTEGLTKQGMVAIKAASFDDVSWLQPTVQVYCDSEQPWISNLANLPRVAKTPG</sequence>
<accession>A0A4Y9ENQ2</accession>
<dbReference type="InterPro" id="IPR006913">
    <property type="entry name" value="CENP-V/GFA"/>
</dbReference>
<evidence type="ECO:0000256" key="3">
    <source>
        <dbReference type="ARBA" id="ARBA00022833"/>
    </source>
</evidence>
<reference evidence="6 7" key="1">
    <citation type="submission" date="2019-02" db="EMBL/GenBank/DDBJ databases">
        <title>Polymorphobacter sp. isolated from the lake at the Tibet of China.</title>
        <authorList>
            <person name="Li A."/>
        </authorList>
    </citation>
    <scope>NUCLEOTIDE SEQUENCE [LARGE SCALE GENOMIC DNA]</scope>
    <source>
        <strain evidence="6 7">DJ1R-1</strain>
    </source>
</reference>
<dbReference type="PANTHER" id="PTHR33337:SF40">
    <property type="entry name" value="CENP-V_GFA DOMAIN-CONTAINING PROTEIN-RELATED"/>
    <property type="match status" value="1"/>
</dbReference>
<feature type="domain" description="CENP-V/GFA" evidence="5">
    <location>
        <begin position="4"/>
        <end position="108"/>
    </location>
</feature>
<dbReference type="Pfam" id="PF04828">
    <property type="entry name" value="GFA"/>
    <property type="match status" value="1"/>
</dbReference>
<organism evidence="6 7">
    <name type="scientific">Glacieibacterium arshaanense</name>
    <dbReference type="NCBI Taxonomy" id="2511025"/>
    <lineage>
        <taxon>Bacteria</taxon>
        <taxon>Pseudomonadati</taxon>
        <taxon>Pseudomonadota</taxon>
        <taxon>Alphaproteobacteria</taxon>
        <taxon>Sphingomonadales</taxon>
        <taxon>Sphingosinicellaceae</taxon>
        <taxon>Glacieibacterium</taxon>
    </lineage>
</organism>
<dbReference type="SUPFAM" id="SSF51316">
    <property type="entry name" value="Mss4-like"/>
    <property type="match status" value="1"/>
</dbReference>
<keyword evidence="7" id="KW-1185">Reference proteome</keyword>
<dbReference type="AlphaFoldDB" id="A0A4Y9ENQ2"/>
<proteinExistence type="inferred from homology"/>
<evidence type="ECO:0000256" key="1">
    <source>
        <dbReference type="ARBA" id="ARBA00005495"/>
    </source>
</evidence>
<dbReference type="Gene3D" id="3.90.1590.10">
    <property type="entry name" value="glutathione-dependent formaldehyde- activating enzyme (gfa)"/>
    <property type="match status" value="1"/>
</dbReference>
<evidence type="ECO:0000259" key="5">
    <source>
        <dbReference type="PROSITE" id="PS51891"/>
    </source>
</evidence>
<name>A0A4Y9ENQ2_9SPHN</name>
<dbReference type="PANTHER" id="PTHR33337">
    <property type="entry name" value="GFA DOMAIN-CONTAINING PROTEIN"/>
    <property type="match status" value="1"/>
</dbReference>
<dbReference type="EMBL" id="SIHO01000002">
    <property type="protein sequence ID" value="TFU03678.1"/>
    <property type="molecule type" value="Genomic_DNA"/>
</dbReference>
<keyword evidence="2" id="KW-0479">Metal-binding</keyword>
<comment type="similarity">
    <text evidence="1">Belongs to the Gfa family.</text>
</comment>
<evidence type="ECO:0000256" key="2">
    <source>
        <dbReference type="ARBA" id="ARBA00022723"/>
    </source>
</evidence>
<gene>
    <name evidence="6" type="ORF">EUV02_11055</name>
</gene>
<keyword evidence="3" id="KW-0862">Zinc</keyword>
<comment type="caution">
    <text evidence="6">The sequence shown here is derived from an EMBL/GenBank/DDBJ whole genome shotgun (WGS) entry which is preliminary data.</text>
</comment>